<name>A0ABQ9G236_9NEOP</name>
<keyword evidence="2" id="KW-1185">Reference proteome</keyword>
<dbReference type="EMBL" id="JARBHB010000731">
    <property type="protein sequence ID" value="KAJ8865467.1"/>
    <property type="molecule type" value="Genomic_DNA"/>
</dbReference>
<proteinExistence type="predicted"/>
<dbReference type="InterPro" id="IPR011032">
    <property type="entry name" value="GroES-like_sf"/>
</dbReference>
<dbReference type="Proteomes" id="UP001159363">
    <property type="component" value="Unassembled WGS sequence"/>
</dbReference>
<comment type="caution">
    <text evidence="1">The sequence shown here is derived from an EMBL/GenBank/DDBJ whole genome shotgun (WGS) entry which is preliminary data.</text>
</comment>
<evidence type="ECO:0000313" key="1">
    <source>
        <dbReference type="EMBL" id="KAJ8865467.1"/>
    </source>
</evidence>
<reference evidence="1 2" key="1">
    <citation type="submission" date="2023-02" db="EMBL/GenBank/DDBJ databases">
        <title>LHISI_Scaffold_Assembly.</title>
        <authorList>
            <person name="Stuart O.P."/>
            <person name="Cleave R."/>
            <person name="Magrath M.J.L."/>
            <person name="Mikheyev A.S."/>
        </authorList>
    </citation>
    <scope>NUCLEOTIDE SEQUENCE [LARGE SCALE GENOMIC DNA]</scope>
    <source>
        <strain evidence="1">Daus_M_001</strain>
        <tissue evidence="1">Leg muscle</tissue>
    </source>
</reference>
<dbReference type="SUPFAM" id="SSF50129">
    <property type="entry name" value="GroES-like"/>
    <property type="match status" value="1"/>
</dbReference>
<sequence>MPGGITNNRIVESRSAAYPVGKLVVGKFGWQKKAIINVEQQDLTGLPKPYIVPDFKGHSESLAIGILGMP</sequence>
<protein>
    <submittedName>
        <fullName evidence="1">Uncharacterized protein</fullName>
    </submittedName>
</protein>
<dbReference type="Gene3D" id="3.90.180.10">
    <property type="entry name" value="Medium-chain alcohol dehydrogenases, catalytic domain"/>
    <property type="match status" value="1"/>
</dbReference>
<accession>A0ABQ9G236</accession>
<feature type="non-terminal residue" evidence="1">
    <location>
        <position position="70"/>
    </location>
</feature>
<gene>
    <name evidence="1" type="ORF">PR048_033789</name>
</gene>
<organism evidence="1 2">
    <name type="scientific">Dryococelus australis</name>
    <dbReference type="NCBI Taxonomy" id="614101"/>
    <lineage>
        <taxon>Eukaryota</taxon>
        <taxon>Metazoa</taxon>
        <taxon>Ecdysozoa</taxon>
        <taxon>Arthropoda</taxon>
        <taxon>Hexapoda</taxon>
        <taxon>Insecta</taxon>
        <taxon>Pterygota</taxon>
        <taxon>Neoptera</taxon>
        <taxon>Polyneoptera</taxon>
        <taxon>Phasmatodea</taxon>
        <taxon>Verophasmatodea</taxon>
        <taxon>Anareolatae</taxon>
        <taxon>Phasmatidae</taxon>
        <taxon>Eurycanthinae</taxon>
        <taxon>Dryococelus</taxon>
    </lineage>
</organism>
<evidence type="ECO:0000313" key="2">
    <source>
        <dbReference type="Proteomes" id="UP001159363"/>
    </source>
</evidence>